<evidence type="ECO:0000256" key="1">
    <source>
        <dbReference type="ARBA" id="ARBA00044755"/>
    </source>
</evidence>
<organism evidence="4 5">
    <name type="scientific">Sodalis praecaptivus</name>
    <dbReference type="NCBI Taxonomy" id="1239307"/>
    <lineage>
        <taxon>Bacteria</taxon>
        <taxon>Pseudomonadati</taxon>
        <taxon>Pseudomonadota</taxon>
        <taxon>Gammaproteobacteria</taxon>
        <taxon>Enterobacterales</taxon>
        <taxon>Bruguierivoracaceae</taxon>
        <taxon>Sodalis</taxon>
    </lineage>
</organism>
<protein>
    <recommendedName>
        <fullName evidence="6">Polymer-forming cytoskeletal protein</fullName>
    </recommendedName>
</protein>
<keyword evidence="5" id="KW-1185">Reference proteome</keyword>
<evidence type="ECO:0000256" key="3">
    <source>
        <dbReference type="SAM" id="Phobius"/>
    </source>
</evidence>
<feature type="region of interest" description="Disordered" evidence="2">
    <location>
        <begin position="77"/>
        <end position="98"/>
    </location>
</feature>
<dbReference type="InterPro" id="IPR007607">
    <property type="entry name" value="BacA/B"/>
</dbReference>
<dbReference type="HOGENOM" id="CLU_072799_0_0_6"/>
<dbReference type="PANTHER" id="PTHR35024:SF4">
    <property type="entry name" value="POLYMER-FORMING CYTOSKELETAL PROTEIN"/>
    <property type="match status" value="1"/>
</dbReference>
<feature type="region of interest" description="Disordered" evidence="2">
    <location>
        <begin position="200"/>
        <end position="330"/>
    </location>
</feature>
<dbReference type="PATRIC" id="fig|1239307.3.peg.1092"/>
<dbReference type="Pfam" id="PF04519">
    <property type="entry name" value="Bactofilin"/>
    <property type="match status" value="1"/>
</dbReference>
<dbReference type="PANTHER" id="PTHR35024">
    <property type="entry name" value="HYPOTHETICAL CYTOSOLIC PROTEIN"/>
    <property type="match status" value="1"/>
</dbReference>
<name>W0HV65_9GAMM</name>
<keyword evidence="3" id="KW-0812">Transmembrane</keyword>
<feature type="compositionally biased region" description="Basic and acidic residues" evidence="2">
    <location>
        <begin position="241"/>
        <end position="302"/>
    </location>
</feature>
<feature type="transmembrane region" description="Helical" evidence="3">
    <location>
        <begin position="48"/>
        <end position="65"/>
    </location>
</feature>
<dbReference type="AlphaFoldDB" id="W0HV65"/>
<evidence type="ECO:0000313" key="4">
    <source>
        <dbReference type="EMBL" id="AHF76090.1"/>
    </source>
</evidence>
<reference evidence="4 5" key="1">
    <citation type="journal article" date="2014" name="Genome Biol. Evol.">
        <title>Genome degeneration and adaptation in a nascent stage of symbiosis.</title>
        <authorList>
            <person name="Oakeson K.F."/>
            <person name="Gil R."/>
            <person name="Clayton A.L."/>
            <person name="Dunn D.M."/>
            <person name="von Niederhausern A.C."/>
            <person name="Hamil C."/>
            <person name="Aoyagi A."/>
            <person name="Duval B."/>
            <person name="Baca A."/>
            <person name="Silva F.J."/>
            <person name="Vallier A."/>
            <person name="Jackson D.G."/>
            <person name="Latorre A."/>
            <person name="Weiss R.B."/>
            <person name="Heddi A."/>
            <person name="Moya A."/>
            <person name="Dale C."/>
        </authorList>
    </citation>
    <scope>NUCLEOTIDE SEQUENCE [LARGE SCALE GENOMIC DNA]</scope>
    <source>
        <strain evidence="4 5">HS1</strain>
    </source>
</reference>
<feature type="transmembrane region" description="Helical" evidence="3">
    <location>
        <begin position="25"/>
        <end position="42"/>
    </location>
</feature>
<sequence length="330" mass="34312">MTTSGAALETKGMNKKTQQRYPDGLWLNGAWTGWILALAAYLMDRTLLCAAAASAALGLLVLYFVKTRVENRNMFGKKMPAQTPLPPEPAPAAAPAGASQRVEKQRATLIAKSAVFTGDIDIEGDIHIWGKITGNIRVKEGAIHVMHAGQVEGELLAPEIIIDGKVEGTCCATTLDILEHGELHGVSRCAGMTIQRGGQFVGQSESGEPLSPQHGAKGALSRRGGTSRDRGGAKCELSGADPDRGGAKRELSGADPDRGGAKRELSGTDPDRGGAKRELSGADPDRGGTKRELSGADPDRGGVDPGRSAPEGRPKAALAPASHDGTATTD</sequence>
<comment type="similarity">
    <text evidence="1">Belongs to the bactofilin family.</text>
</comment>
<dbReference type="EMBL" id="CP006569">
    <property type="protein sequence ID" value="AHF76090.1"/>
    <property type="molecule type" value="Genomic_DNA"/>
</dbReference>
<evidence type="ECO:0008006" key="6">
    <source>
        <dbReference type="Google" id="ProtNLM"/>
    </source>
</evidence>
<accession>W0HV65</accession>
<keyword evidence="3" id="KW-1133">Transmembrane helix</keyword>
<evidence type="ECO:0000256" key="2">
    <source>
        <dbReference type="SAM" id="MobiDB-lite"/>
    </source>
</evidence>
<dbReference type="Proteomes" id="UP000019028">
    <property type="component" value="Chromosome"/>
</dbReference>
<gene>
    <name evidence="4" type="ORF">Sant_1016</name>
</gene>
<dbReference type="KEGG" id="sod:Sant_1016"/>
<feature type="compositionally biased region" description="Pro residues" evidence="2">
    <location>
        <begin position="83"/>
        <end position="92"/>
    </location>
</feature>
<proteinExistence type="inferred from homology"/>
<keyword evidence="3" id="KW-0472">Membrane</keyword>
<evidence type="ECO:0000313" key="5">
    <source>
        <dbReference type="Proteomes" id="UP000019028"/>
    </source>
</evidence>